<accession>A0A383EIX8</accession>
<proteinExistence type="predicted"/>
<gene>
    <name evidence="2" type="ORF">METZ01_LOCUS509660</name>
</gene>
<reference evidence="2" key="1">
    <citation type="submission" date="2018-05" db="EMBL/GenBank/DDBJ databases">
        <authorList>
            <person name="Lanie J.A."/>
            <person name="Ng W.-L."/>
            <person name="Kazmierczak K.M."/>
            <person name="Andrzejewski T.M."/>
            <person name="Davidsen T.M."/>
            <person name="Wayne K.J."/>
            <person name="Tettelin H."/>
            <person name="Glass J.I."/>
            <person name="Rusch D."/>
            <person name="Podicherti R."/>
            <person name="Tsui H.-C.T."/>
            <person name="Winkler M.E."/>
        </authorList>
    </citation>
    <scope>NUCLEOTIDE SEQUENCE</scope>
</reference>
<evidence type="ECO:0000313" key="2">
    <source>
        <dbReference type="EMBL" id="SVE56806.1"/>
    </source>
</evidence>
<dbReference type="AlphaFoldDB" id="A0A383EIX8"/>
<feature type="non-terminal residue" evidence="2">
    <location>
        <position position="63"/>
    </location>
</feature>
<evidence type="ECO:0000256" key="1">
    <source>
        <dbReference type="SAM" id="MobiDB-lite"/>
    </source>
</evidence>
<sequence length="63" mass="7312">MIKFTIIMFFTFLSNLILANEITVIELHNQSLDQLLNNSINNNEENNSINNNEENNSINNNEE</sequence>
<protein>
    <submittedName>
        <fullName evidence="2">Uncharacterized protein</fullName>
    </submittedName>
</protein>
<feature type="region of interest" description="Disordered" evidence="1">
    <location>
        <begin position="43"/>
        <end position="63"/>
    </location>
</feature>
<organism evidence="2">
    <name type="scientific">marine metagenome</name>
    <dbReference type="NCBI Taxonomy" id="408172"/>
    <lineage>
        <taxon>unclassified sequences</taxon>
        <taxon>metagenomes</taxon>
        <taxon>ecological metagenomes</taxon>
    </lineage>
</organism>
<name>A0A383EIX8_9ZZZZ</name>
<dbReference type="EMBL" id="UINC01226353">
    <property type="protein sequence ID" value="SVE56806.1"/>
    <property type="molecule type" value="Genomic_DNA"/>
</dbReference>